<gene>
    <name evidence="8" type="ORF">ACIBG2_45545</name>
</gene>
<keyword evidence="9" id="KW-1185">Reference proteome</keyword>
<name>A0ABW7Z9B3_9ACTN</name>
<keyword evidence="2" id="KW-0479">Metal-binding</keyword>
<dbReference type="RefSeq" id="WP_397090586.1">
    <property type="nucleotide sequence ID" value="NZ_JBITGY010000016.1"/>
</dbReference>
<evidence type="ECO:0000313" key="9">
    <source>
        <dbReference type="Proteomes" id="UP001612741"/>
    </source>
</evidence>
<evidence type="ECO:0000256" key="5">
    <source>
        <dbReference type="ARBA" id="ARBA00023049"/>
    </source>
</evidence>
<evidence type="ECO:0000256" key="2">
    <source>
        <dbReference type="ARBA" id="ARBA00022723"/>
    </source>
</evidence>
<dbReference type="InterPro" id="IPR013856">
    <property type="entry name" value="Peptidase_M4_domain"/>
</dbReference>
<dbReference type="Proteomes" id="UP001612741">
    <property type="component" value="Unassembled WGS sequence"/>
</dbReference>
<evidence type="ECO:0000256" key="1">
    <source>
        <dbReference type="ARBA" id="ARBA00022670"/>
    </source>
</evidence>
<keyword evidence="1" id="KW-0645">Protease</keyword>
<reference evidence="8 9" key="1">
    <citation type="submission" date="2024-10" db="EMBL/GenBank/DDBJ databases">
        <title>The Natural Products Discovery Center: Release of the First 8490 Sequenced Strains for Exploring Actinobacteria Biosynthetic Diversity.</title>
        <authorList>
            <person name="Kalkreuter E."/>
            <person name="Kautsar S.A."/>
            <person name="Yang D."/>
            <person name="Bader C.D."/>
            <person name="Teijaro C.N."/>
            <person name="Fluegel L."/>
            <person name="Davis C.M."/>
            <person name="Simpson J.R."/>
            <person name="Lauterbach L."/>
            <person name="Steele A.D."/>
            <person name="Gui C."/>
            <person name="Meng S."/>
            <person name="Li G."/>
            <person name="Viehrig K."/>
            <person name="Ye F."/>
            <person name="Su P."/>
            <person name="Kiefer A.F."/>
            <person name="Nichols A."/>
            <person name="Cepeda A.J."/>
            <person name="Yan W."/>
            <person name="Fan B."/>
            <person name="Jiang Y."/>
            <person name="Adhikari A."/>
            <person name="Zheng C.-J."/>
            <person name="Schuster L."/>
            <person name="Cowan T.M."/>
            <person name="Smanski M.J."/>
            <person name="Chevrette M.G."/>
            <person name="De Carvalho L.P.S."/>
            <person name="Shen B."/>
        </authorList>
    </citation>
    <scope>NUCLEOTIDE SEQUENCE [LARGE SCALE GENOMIC DNA]</scope>
    <source>
        <strain evidence="8 9">NPDC050545</strain>
    </source>
</reference>
<dbReference type="PANTHER" id="PTHR33794">
    <property type="entry name" value="BACILLOLYSIN"/>
    <property type="match status" value="1"/>
</dbReference>
<dbReference type="EMBL" id="JBITGY010000016">
    <property type="protein sequence ID" value="MFI6504718.1"/>
    <property type="molecule type" value="Genomic_DNA"/>
</dbReference>
<dbReference type="InterPro" id="IPR001570">
    <property type="entry name" value="Peptidase_M4_C_domain"/>
</dbReference>
<dbReference type="Gene3D" id="3.10.170.10">
    <property type="match status" value="1"/>
</dbReference>
<protein>
    <submittedName>
        <fullName evidence="8">M4 family metallopeptidase</fullName>
    </submittedName>
</protein>
<organism evidence="8 9">
    <name type="scientific">Nonomuraea typhae</name>
    <dbReference type="NCBI Taxonomy" id="2603600"/>
    <lineage>
        <taxon>Bacteria</taxon>
        <taxon>Bacillati</taxon>
        <taxon>Actinomycetota</taxon>
        <taxon>Actinomycetes</taxon>
        <taxon>Streptosporangiales</taxon>
        <taxon>Streptosporangiaceae</taxon>
        <taxon>Nonomuraea</taxon>
    </lineage>
</organism>
<dbReference type="Pfam" id="PF01447">
    <property type="entry name" value="Peptidase_M4"/>
    <property type="match status" value="1"/>
</dbReference>
<comment type="caution">
    <text evidence="8">The sequence shown here is derived from an EMBL/GenBank/DDBJ whole genome shotgun (WGS) entry which is preliminary data.</text>
</comment>
<keyword evidence="5" id="KW-0482">Metalloprotease</keyword>
<accession>A0ABW7Z9B3</accession>
<evidence type="ECO:0000256" key="3">
    <source>
        <dbReference type="ARBA" id="ARBA00022801"/>
    </source>
</evidence>
<evidence type="ECO:0000259" key="6">
    <source>
        <dbReference type="Pfam" id="PF01447"/>
    </source>
</evidence>
<proteinExistence type="predicted"/>
<dbReference type="SUPFAM" id="SSF55486">
    <property type="entry name" value="Metalloproteases ('zincins'), catalytic domain"/>
    <property type="match status" value="1"/>
</dbReference>
<sequence length="343" mass="36035">MNIAIHAAAAVMTAMSLTPAPVRVPAYGYHNGTVMIDVTLSRAYHILADPLRPGISCALHYPDPVKMPSDVPIGSGLWGRYSNLTACGDLLYGVQRMWDMLRDWLGRDGIDGAGGGVPARVEWNPPAPAPVVDFVFHPGGQNFPTELDLVGHEYGHVVYRTTPGGAGDDNETRGIGEGAADIFGTLTEWYANNAADPPDYVIGERLELPGGLPLRHTFDPGLDGHPACYGAQIPGAEAHAASGPLRHWFYLLAEGDQPGGGKPPSPICAGGPASVSGIGLVKAGRVFMESLQRKTSTWRYADVRAASVAAAVDLYGPADPACVTVKAAWDAVSVPPEPAEPAC</sequence>
<feature type="domain" description="Peptidase M4 C-terminal" evidence="7">
    <location>
        <begin position="171"/>
        <end position="334"/>
    </location>
</feature>
<evidence type="ECO:0000259" key="7">
    <source>
        <dbReference type="Pfam" id="PF02868"/>
    </source>
</evidence>
<dbReference type="InterPro" id="IPR027268">
    <property type="entry name" value="Peptidase_M4/M1_CTD_sf"/>
</dbReference>
<keyword evidence="3" id="KW-0378">Hydrolase</keyword>
<feature type="domain" description="Peptidase M4" evidence="6">
    <location>
        <begin position="29"/>
        <end position="158"/>
    </location>
</feature>
<dbReference type="Pfam" id="PF02868">
    <property type="entry name" value="Peptidase_M4_C"/>
    <property type="match status" value="1"/>
</dbReference>
<keyword evidence="4" id="KW-0862">Zinc</keyword>
<dbReference type="Gene3D" id="1.10.390.10">
    <property type="entry name" value="Neutral Protease Domain 2"/>
    <property type="match status" value="1"/>
</dbReference>
<dbReference type="InterPro" id="IPR050728">
    <property type="entry name" value="Zinc_Metalloprotease_M4"/>
</dbReference>
<evidence type="ECO:0000313" key="8">
    <source>
        <dbReference type="EMBL" id="MFI6504718.1"/>
    </source>
</evidence>
<dbReference type="PANTHER" id="PTHR33794:SF1">
    <property type="entry name" value="BACILLOLYSIN"/>
    <property type="match status" value="1"/>
</dbReference>
<evidence type="ECO:0000256" key="4">
    <source>
        <dbReference type="ARBA" id="ARBA00022833"/>
    </source>
</evidence>